<reference evidence="2 3" key="1">
    <citation type="submission" date="2018-10" db="EMBL/GenBank/DDBJ databases">
        <title>Parasedimentitalea marina sp. nov., a psychrophilic bacterium isolated from deep seawater of the New Britain Trench.</title>
        <authorList>
            <person name="Cao J."/>
        </authorList>
    </citation>
    <scope>NUCLEOTIDE SEQUENCE [LARGE SCALE GENOMIC DNA]</scope>
    <source>
        <strain evidence="2 3">W43</strain>
    </source>
</reference>
<dbReference type="KEGG" id="sedi:EBB79_14540"/>
<protein>
    <submittedName>
        <fullName evidence="2">DUF4329 domain-containing protein</fullName>
    </submittedName>
</protein>
<evidence type="ECO:0000259" key="1">
    <source>
        <dbReference type="Pfam" id="PF14220"/>
    </source>
</evidence>
<dbReference type="RefSeq" id="WP_127749519.1">
    <property type="nucleotide sequence ID" value="NZ_CP033219.1"/>
</dbReference>
<dbReference type="EMBL" id="CP033219">
    <property type="protein sequence ID" value="AZV78968.1"/>
    <property type="molecule type" value="Genomic_DNA"/>
</dbReference>
<name>A0A3T0N4M1_9RHOB</name>
<dbReference type="InterPro" id="IPR025479">
    <property type="entry name" value="DUF4329"/>
</dbReference>
<dbReference type="Proteomes" id="UP000283063">
    <property type="component" value="Chromosome"/>
</dbReference>
<accession>A0A3T0N4M1</accession>
<dbReference type="OrthoDB" id="7850904at2"/>
<dbReference type="Pfam" id="PF14220">
    <property type="entry name" value="DUF4329"/>
    <property type="match status" value="1"/>
</dbReference>
<proteinExistence type="predicted"/>
<organism evidence="2 3">
    <name type="scientific">Parasedimentitalea marina</name>
    <dbReference type="NCBI Taxonomy" id="2483033"/>
    <lineage>
        <taxon>Bacteria</taxon>
        <taxon>Pseudomonadati</taxon>
        <taxon>Pseudomonadota</taxon>
        <taxon>Alphaproteobacteria</taxon>
        <taxon>Rhodobacterales</taxon>
        <taxon>Paracoccaceae</taxon>
        <taxon>Parasedimentitalea</taxon>
    </lineage>
</organism>
<feature type="domain" description="DUF4329" evidence="1">
    <location>
        <begin position="38"/>
        <end position="152"/>
    </location>
</feature>
<dbReference type="AlphaFoldDB" id="A0A3T0N4M1"/>
<gene>
    <name evidence="2" type="ORF">EBB79_14540</name>
</gene>
<evidence type="ECO:0000313" key="3">
    <source>
        <dbReference type="Proteomes" id="UP000283063"/>
    </source>
</evidence>
<keyword evidence="3" id="KW-1185">Reference proteome</keyword>
<evidence type="ECO:0000313" key="2">
    <source>
        <dbReference type="EMBL" id="AZV78968.1"/>
    </source>
</evidence>
<sequence length="183" mass="19734">MHAPNDDLLKVSIWPVTALVFTLMASHSAAAQSRLELKFARQILTNLQAGSIAANREYCGMIGLTETGALIASAARKGRRDSCRPKDPRGAVELIASYHTHAGYDEDADSEVPSANDVIGDMEEGLDGYVSTPGGRLWFIDGQAGVARQLCGLGCLPADPDFQQGQWAVVKQRYTLSDLEARE</sequence>